<dbReference type="OrthoDB" id="5653999at2"/>
<dbReference type="InterPro" id="IPR036188">
    <property type="entry name" value="FAD/NAD-bd_sf"/>
</dbReference>
<dbReference type="SUPFAM" id="SSF51905">
    <property type="entry name" value="FAD/NAD(P)-binding domain"/>
    <property type="match status" value="1"/>
</dbReference>
<dbReference type="AlphaFoldDB" id="A0A0W0ULC7"/>
<dbReference type="Proteomes" id="UP000054715">
    <property type="component" value="Unassembled WGS sequence"/>
</dbReference>
<proteinExistence type="predicted"/>
<dbReference type="Gene3D" id="3.50.50.60">
    <property type="entry name" value="FAD/NAD(P)-binding domain"/>
    <property type="match status" value="1"/>
</dbReference>
<sequence length="548" mass="63327">MPQVVIDVTVVGAGPAGLATIASLLEKAQKAPAVELRIDVIEKRKEFTRRQKLIVPKTDILPDPELRWDEFCHRLFDPHNELRINHHGELIDTHQNPINNLNKRQKFLRKLMRQKDNYPAPKNFSIKALQEVLKEHIDHQTIPNVKLQWHETRVITIDLQKKVLHLENEKSVTFDYLLICEGEKRELVQELNNIISKDFTSSLTPFHYKKMGTPTHHIAARLTVKPLSKEKTYQEFLAKNRKPIQLSAKELHSYGWDPLWGNPDCIFDDNLYKENLQDPNWKPRLFIASRIPELLHTNSNPVIKRRKALEWASFFAAKRVQVSADNFIIDEKGENDKQSNINTFLSDMRYVDKPCRKLPNGGYIVLLGDCAMSPYYPVGISSAIPMVLGGLVADTIVNYSQQKEPFQVFIDKYHHYEKIIADYTGYRNEDIETVVECIQELETSLRKELADLPVSSSQEIQTFIEKQNRTNVLRKLSQDLMAESTGTNTFLTVKGCLEKLSLSDLNYFEAITFEPRIKELVETLQDKQLLTEMIKNYNASQAKVSMNF</sequence>
<reference evidence="1 2" key="1">
    <citation type="submission" date="2015-11" db="EMBL/GenBank/DDBJ databases">
        <title>Genomic analysis of 38 Legionella species identifies large and diverse effector repertoires.</title>
        <authorList>
            <person name="Burstein D."/>
            <person name="Amaro F."/>
            <person name="Zusman T."/>
            <person name="Lifshitz Z."/>
            <person name="Cohen O."/>
            <person name="Gilbert J.A."/>
            <person name="Pupko T."/>
            <person name="Shuman H.A."/>
            <person name="Segal G."/>
        </authorList>
    </citation>
    <scope>NUCLEOTIDE SEQUENCE [LARGE SCALE GENOMIC DNA]</scope>
    <source>
        <strain evidence="1 2">JA-26-G1-E2</strain>
    </source>
</reference>
<evidence type="ECO:0000313" key="1">
    <source>
        <dbReference type="EMBL" id="KTD08413.1"/>
    </source>
</evidence>
<accession>A0A0W0ULC7</accession>
<dbReference type="EMBL" id="LNYG01000013">
    <property type="protein sequence ID" value="KTD08413.1"/>
    <property type="molecule type" value="Genomic_DNA"/>
</dbReference>
<gene>
    <name evidence="1" type="ORF">Ljam_2608</name>
</gene>
<evidence type="ECO:0000313" key="2">
    <source>
        <dbReference type="Proteomes" id="UP000054715"/>
    </source>
</evidence>
<dbReference type="STRING" id="455.Ljam_2608"/>
<name>A0A0W0ULC7_9GAMM</name>
<dbReference type="RefSeq" id="WP_058450434.1">
    <property type="nucleotide sequence ID" value="NZ_CAAAJF010000001.1"/>
</dbReference>
<organism evidence="1 2">
    <name type="scientific">Legionella jamestowniensis</name>
    <dbReference type="NCBI Taxonomy" id="455"/>
    <lineage>
        <taxon>Bacteria</taxon>
        <taxon>Pseudomonadati</taxon>
        <taxon>Pseudomonadota</taxon>
        <taxon>Gammaproteobacteria</taxon>
        <taxon>Legionellales</taxon>
        <taxon>Legionellaceae</taxon>
        <taxon>Legionella</taxon>
    </lineage>
</organism>
<protein>
    <submittedName>
        <fullName evidence="1">Uncharacterized protein</fullName>
    </submittedName>
</protein>
<comment type="caution">
    <text evidence="1">The sequence shown here is derived from an EMBL/GenBank/DDBJ whole genome shotgun (WGS) entry which is preliminary data.</text>
</comment>
<dbReference type="PATRIC" id="fig|455.5.peg.2743"/>